<dbReference type="Proteomes" id="UP000620559">
    <property type="component" value="Unassembled WGS sequence"/>
</dbReference>
<name>A0A8J7JZN4_9CYAN</name>
<dbReference type="Gene3D" id="1.10.1220.170">
    <property type="match status" value="1"/>
</dbReference>
<sequence>MHSIYRINTKELDRSFIDALKVSYPDKEIEIIVYEVDETAYLLSSEANKKHLLKAIENVKHKSNLVEVDIENLE</sequence>
<proteinExistence type="predicted"/>
<protein>
    <submittedName>
        <fullName evidence="1">Uncharacterized protein</fullName>
    </submittedName>
</protein>
<organism evidence="1 2">
    <name type="scientific">Plectonema cf. radiosum LEGE 06105</name>
    <dbReference type="NCBI Taxonomy" id="945769"/>
    <lineage>
        <taxon>Bacteria</taxon>
        <taxon>Bacillati</taxon>
        <taxon>Cyanobacteriota</taxon>
        <taxon>Cyanophyceae</taxon>
        <taxon>Oscillatoriophycideae</taxon>
        <taxon>Oscillatoriales</taxon>
        <taxon>Microcoleaceae</taxon>
        <taxon>Plectonema</taxon>
    </lineage>
</organism>
<dbReference type="RefSeq" id="WP_193917852.1">
    <property type="nucleotide sequence ID" value="NZ_JADEWL010000011.1"/>
</dbReference>
<accession>A0A8J7JZN4</accession>
<keyword evidence="2" id="KW-1185">Reference proteome</keyword>
<comment type="caution">
    <text evidence="1">The sequence shown here is derived from an EMBL/GenBank/DDBJ whole genome shotgun (WGS) entry which is preliminary data.</text>
</comment>
<dbReference type="AlphaFoldDB" id="A0A8J7JZN4"/>
<dbReference type="EMBL" id="JADEWL010000011">
    <property type="protein sequence ID" value="MBE9212167.1"/>
    <property type="molecule type" value="Genomic_DNA"/>
</dbReference>
<reference evidence="1" key="1">
    <citation type="submission" date="2020-10" db="EMBL/GenBank/DDBJ databases">
        <authorList>
            <person name="Castelo-Branco R."/>
            <person name="Eusebio N."/>
            <person name="Adriana R."/>
            <person name="Vieira A."/>
            <person name="Brugerolle De Fraissinette N."/>
            <person name="Rezende De Castro R."/>
            <person name="Schneider M.P."/>
            <person name="Vasconcelos V."/>
            <person name="Leao P.N."/>
        </authorList>
    </citation>
    <scope>NUCLEOTIDE SEQUENCE</scope>
    <source>
        <strain evidence="1">LEGE 06105</strain>
    </source>
</reference>
<evidence type="ECO:0000313" key="2">
    <source>
        <dbReference type="Proteomes" id="UP000620559"/>
    </source>
</evidence>
<gene>
    <name evidence="1" type="ORF">IQ247_05475</name>
</gene>
<evidence type="ECO:0000313" key="1">
    <source>
        <dbReference type="EMBL" id="MBE9212167.1"/>
    </source>
</evidence>